<reference evidence="13 14" key="1">
    <citation type="submission" date="2024-01" db="EMBL/GenBank/DDBJ databases">
        <title>The complete chloroplast genome sequence of Lithospermum erythrorhizon: insights into the phylogenetic relationship among Boraginaceae species and the maternal lineages of purple gromwells.</title>
        <authorList>
            <person name="Okada T."/>
            <person name="Watanabe K."/>
        </authorList>
    </citation>
    <scope>NUCLEOTIDE SEQUENCE [LARGE SCALE GENOMIC DNA]</scope>
</reference>
<dbReference type="InterPro" id="IPR044817">
    <property type="entry name" value="SBP-like"/>
</dbReference>
<sequence length="383" mass="40516">MELCAGADLCSTDHSVNGLKFGKKIYFEDVGGGTGGAQVKSGNAGAGGGSSSGLPPQSPAKKGRSGGAHGGQPPRCQVQGCQVDLSNAKSYYSKHKVCGLHSKTSKVIVAGLEQRFCQQCSRFHLLPEFDQGKRSCRKRLAGHNERRRKPPTGTIMSPCYGSLSSSFLENGSNGSTSRGGGFLMDFSAYSNLSGGASWPDNGQPDYGSRNHPSGAGNYLQQAWQNNSNDPPSDLVLHGSSARTTVIFPGIPPGECSTGVSDTSRAPSLLSNQPWGSRARSSTLGVNNLLNPAGTQMVQPFGTHGAPISHFSSPSWSFKSDAVGSSCNEVPSKLGFGSMAHNPQNYHNLGELEVSQQSNRPQYLDIDHSRGYDSPLQHIINWSL</sequence>
<comment type="caution">
    <text evidence="13">The sequence shown here is derived from an EMBL/GenBank/DDBJ whole genome shotgun (WGS) entry which is preliminary data.</text>
</comment>
<feature type="region of interest" description="Disordered" evidence="11">
    <location>
        <begin position="38"/>
        <end position="74"/>
    </location>
</feature>
<accession>A0AAV3NVT4</accession>
<feature type="domain" description="SBP-type" evidence="12">
    <location>
        <begin position="73"/>
        <end position="150"/>
    </location>
</feature>
<dbReference type="Proteomes" id="UP001454036">
    <property type="component" value="Unassembled WGS sequence"/>
</dbReference>
<evidence type="ECO:0000256" key="10">
    <source>
        <dbReference type="PROSITE-ProRule" id="PRU00470"/>
    </source>
</evidence>
<keyword evidence="4" id="KW-0862">Zinc</keyword>
<dbReference type="PANTHER" id="PTHR31251">
    <property type="entry name" value="SQUAMOSA PROMOTER-BINDING-LIKE PROTEIN 4"/>
    <property type="match status" value="1"/>
</dbReference>
<dbReference type="InterPro" id="IPR036893">
    <property type="entry name" value="SBP_sf"/>
</dbReference>
<feature type="region of interest" description="Disordered" evidence="11">
    <location>
        <begin position="255"/>
        <end position="276"/>
    </location>
</feature>
<evidence type="ECO:0000256" key="7">
    <source>
        <dbReference type="ARBA" id="ARBA00023163"/>
    </source>
</evidence>
<dbReference type="FunFam" id="4.10.1100.10:FF:000001">
    <property type="entry name" value="Squamosa promoter-binding-like protein 14"/>
    <property type="match status" value="1"/>
</dbReference>
<protein>
    <recommendedName>
        <fullName evidence="12">SBP-type domain-containing protein</fullName>
    </recommendedName>
</protein>
<organism evidence="13 14">
    <name type="scientific">Lithospermum erythrorhizon</name>
    <name type="common">Purple gromwell</name>
    <name type="synonym">Lithospermum officinale var. erythrorhizon</name>
    <dbReference type="NCBI Taxonomy" id="34254"/>
    <lineage>
        <taxon>Eukaryota</taxon>
        <taxon>Viridiplantae</taxon>
        <taxon>Streptophyta</taxon>
        <taxon>Embryophyta</taxon>
        <taxon>Tracheophyta</taxon>
        <taxon>Spermatophyta</taxon>
        <taxon>Magnoliopsida</taxon>
        <taxon>eudicotyledons</taxon>
        <taxon>Gunneridae</taxon>
        <taxon>Pentapetalae</taxon>
        <taxon>asterids</taxon>
        <taxon>lamiids</taxon>
        <taxon>Boraginales</taxon>
        <taxon>Boraginaceae</taxon>
        <taxon>Boraginoideae</taxon>
        <taxon>Lithospermeae</taxon>
        <taxon>Lithospermum</taxon>
    </lineage>
</organism>
<keyword evidence="7" id="KW-0804">Transcription</keyword>
<evidence type="ECO:0000256" key="5">
    <source>
        <dbReference type="ARBA" id="ARBA00023015"/>
    </source>
</evidence>
<evidence type="ECO:0000313" key="13">
    <source>
        <dbReference type="EMBL" id="GAA0143439.1"/>
    </source>
</evidence>
<dbReference type="PROSITE" id="PS51141">
    <property type="entry name" value="ZF_SBP"/>
    <property type="match status" value="1"/>
</dbReference>
<keyword evidence="2" id="KW-0479">Metal-binding</keyword>
<evidence type="ECO:0000256" key="8">
    <source>
        <dbReference type="ARBA" id="ARBA00023242"/>
    </source>
</evidence>
<keyword evidence="14" id="KW-1185">Reference proteome</keyword>
<dbReference type="Pfam" id="PF03110">
    <property type="entry name" value="SBP"/>
    <property type="match status" value="1"/>
</dbReference>
<keyword evidence="8" id="KW-0539">Nucleus</keyword>
<comment type="function">
    <text evidence="9">Probable transcriptional factor. Binds to the promoter of the SQUAMOSA gene.</text>
</comment>
<evidence type="ECO:0000256" key="11">
    <source>
        <dbReference type="SAM" id="MobiDB-lite"/>
    </source>
</evidence>
<feature type="compositionally biased region" description="Polar residues" evidence="11">
    <location>
        <begin position="218"/>
        <end position="230"/>
    </location>
</feature>
<feature type="compositionally biased region" description="Polar residues" evidence="11">
    <location>
        <begin position="257"/>
        <end position="276"/>
    </location>
</feature>
<evidence type="ECO:0000256" key="1">
    <source>
        <dbReference type="ARBA" id="ARBA00004123"/>
    </source>
</evidence>
<evidence type="ECO:0000256" key="3">
    <source>
        <dbReference type="ARBA" id="ARBA00022771"/>
    </source>
</evidence>
<name>A0AAV3NVT4_LITER</name>
<keyword evidence="5" id="KW-0805">Transcription regulation</keyword>
<dbReference type="Gene3D" id="4.10.1100.10">
    <property type="entry name" value="Transcription factor, SBP-box domain"/>
    <property type="match status" value="1"/>
</dbReference>
<dbReference type="InterPro" id="IPR004333">
    <property type="entry name" value="SBP_dom"/>
</dbReference>
<evidence type="ECO:0000259" key="12">
    <source>
        <dbReference type="PROSITE" id="PS51141"/>
    </source>
</evidence>
<dbReference type="GO" id="GO:0008270">
    <property type="term" value="F:zinc ion binding"/>
    <property type="evidence" value="ECO:0007669"/>
    <property type="project" value="UniProtKB-KW"/>
</dbReference>
<keyword evidence="3 10" id="KW-0863">Zinc-finger</keyword>
<evidence type="ECO:0000256" key="6">
    <source>
        <dbReference type="ARBA" id="ARBA00023125"/>
    </source>
</evidence>
<dbReference type="GO" id="GO:0005634">
    <property type="term" value="C:nucleus"/>
    <property type="evidence" value="ECO:0007669"/>
    <property type="project" value="UniProtKB-SubCell"/>
</dbReference>
<dbReference type="GO" id="GO:0003677">
    <property type="term" value="F:DNA binding"/>
    <property type="evidence" value="ECO:0007669"/>
    <property type="project" value="UniProtKB-KW"/>
</dbReference>
<feature type="region of interest" description="Disordered" evidence="11">
    <location>
        <begin position="199"/>
        <end position="231"/>
    </location>
</feature>
<evidence type="ECO:0000256" key="9">
    <source>
        <dbReference type="ARBA" id="ARBA00056472"/>
    </source>
</evidence>
<evidence type="ECO:0000313" key="14">
    <source>
        <dbReference type="Proteomes" id="UP001454036"/>
    </source>
</evidence>
<evidence type="ECO:0000256" key="4">
    <source>
        <dbReference type="ARBA" id="ARBA00022833"/>
    </source>
</evidence>
<keyword evidence="6" id="KW-0238">DNA-binding</keyword>
<evidence type="ECO:0000256" key="2">
    <source>
        <dbReference type="ARBA" id="ARBA00022723"/>
    </source>
</evidence>
<comment type="subcellular location">
    <subcellularLocation>
        <location evidence="1">Nucleus</location>
    </subcellularLocation>
</comment>
<dbReference type="AlphaFoldDB" id="A0AAV3NVT4"/>
<gene>
    <name evidence="13" type="ORF">LIER_35744</name>
</gene>
<proteinExistence type="predicted"/>
<dbReference type="PANTHER" id="PTHR31251:SF191">
    <property type="entry name" value="SBP-TYPE DOMAIN-CONTAINING PROTEIN"/>
    <property type="match status" value="1"/>
</dbReference>
<dbReference type="SUPFAM" id="SSF103612">
    <property type="entry name" value="SBT domain"/>
    <property type="match status" value="1"/>
</dbReference>
<dbReference type="EMBL" id="BAABME010015880">
    <property type="protein sequence ID" value="GAA0143439.1"/>
    <property type="molecule type" value="Genomic_DNA"/>
</dbReference>